<reference evidence="2" key="1">
    <citation type="submission" date="2023-02" db="EMBL/GenBank/DDBJ databases">
        <title>Nocardiopsis ansamitocini NBRC 112285.</title>
        <authorList>
            <person name="Ichikawa N."/>
            <person name="Sato H."/>
            <person name="Tonouchi N."/>
        </authorList>
    </citation>
    <scope>NUCLEOTIDE SEQUENCE</scope>
    <source>
        <strain evidence="2">NBRC 112285</strain>
    </source>
</reference>
<keyword evidence="1" id="KW-0732">Signal</keyword>
<protein>
    <recommendedName>
        <fullName evidence="4">ATP-binding protein</fullName>
    </recommendedName>
</protein>
<dbReference type="AlphaFoldDB" id="A0A9W6P4M6"/>
<evidence type="ECO:0000313" key="2">
    <source>
        <dbReference type="EMBL" id="GLU47130.1"/>
    </source>
</evidence>
<dbReference type="EMBL" id="BSQG01000002">
    <property type="protein sequence ID" value="GLU47130.1"/>
    <property type="molecule type" value="Genomic_DNA"/>
</dbReference>
<evidence type="ECO:0000256" key="1">
    <source>
        <dbReference type="SAM" id="SignalP"/>
    </source>
</evidence>
<organism evidence="2 3">
    <name type="scientific">Nocardiopsis ansamitocini</name>
    <dbReference type="NCBI Taxonomy" id="1670832"/>
    <lineage>
        <taxon>Bacteria</taxon>
        <taxon>Bacillati</taxon>
        <taxon>Actinomycetota</taxon>
        <taxon>Actinomycetes</taxon>
        <taxon>Streptosporangiales</taxon>
        <taxon>Nocardiopsidaceae</taxon>
        <taxon>Nocardiopsis</taxon>
    </lineage>
</organism>
<comment type="caution">
    <text evidence="2">The sequence shown here is derived from an EMBL/GenBank/DDBJ whole genome shotgun (WGS) entry which is preliminary data.</text>
</comment>
<feature type="signal peptide" evidence="1">
    <location>
        <begin position="1"/>
        <end position="28"/>
    </location>
</feature>
<name>A0A9W6P4M6_9ACTN</name>
<accession>A0A9W6P4M6</accession>
<dbReference type="Proteomes" id="UP001165092">
    <property type="component" value="Unassembled WGS sequence"/>
</dbReference>
<keyword evidence="3" id="KW-1185">Reference proteome</keyword>
<proteinExistence type="predicted"/>
<sequence>MFTFARTSAKTLLLTAGFVALSGGIASAAIVDGSATDLNAVAQTGTVAEKITGPITASLGGLPRTSQAAPELSPAEATDLGSQLGDLNTGLATLPRLLIIGDPGVATPLGANGLPTTKVHQSSPVDLVDLAALPTASALPGGAALAGLPGSLALPDQTVVLPEQPVTLPAPARSAQAAPVGLPAGLPELSDVTALPGTVAPATTKELRDQVQVQQAGIDSAVGQVAGLASAAGTIGLPEARTDSVAPGDLLGGLTEGVDINSGLPLL</sequence>
<feature type="chain" id="PRO_5040809898" description="ATP-binding protein" evidence="1">
    <location>
        <begin position="29"/>
        <end position="267"/>
    </location>
</feature>
<gene>
    <name evidence="2" type="ORF">Nans01_14810</name>
</gene>
<evidence type="ECO:0008006" key="4">
    <source>
        <dbReference type="Google" id="ProtNLM"/>
    </source>
</evidence>
<dbReference type="RefSeq" id="WP_285758133.1">
    <property type="nucleotide sequence ID" value="NZ_BSQG01000002.1"/>
</dbReference>
<evidence type="ECO:0000313" key="3">
    <source>
        <dbReference type="Proteomes" id="UP001165092"/>
    </source>
</evidence>